<sequence>MKIIRPIAITAASLVSSDVPEDEAVYSAGTTYAQGDLVRGNTSDTEHTVYESQADANTGNALTDTSKWLLAGATNRFRMFDAIVQAQTTNPDEIEVTFSTTSRVDSIALLNLSAGSVQVVVDDPSDGVVYDETYELVSTDGIVDWYSYFFEPIERRSDLVLTDLPPYAGTEITVTLSSPGNTVAIGELVAGLSRELGDASYGASVGILDFSLKERDTFGNVRVVERAYSKRANFTLYMDAGMTDDVVRILSRYRATPAVYVAAGNYDSTTIYGYFRDFSVEIAGPNHSVCSLELEGLT</sequence>
<gene>
    <name evidence="1" type="ORF">M8231_02725</name>
</gene>
<dbReference type="EMBL" id="CP097649">
    <property type="protein sequence ID" value="URI15923.1"/>
    <property type="molecule type" value="Genomic_DNA"/>
</dbReference>
<organism evidence="1 2">
    <name type="scientific">Brevundimonas albigilva</name>
    <dbReference type="NCBI Taxonomy" id="1312364"/>
    <lineage>
        <taxon>Bacteria</taxon>
        <taxon>Pseudomonadati</taxon>
        <taxon>Pseudomonadota</taxon>
        <taxon>Alphaproteobacteria</taxon>
        <taxon>Caulobacterales</taxon>
        <taxon>Caulobacteraceae</taxon>
        <taxon>Brevundimonas</taxon>
    </lineage>
</organism>
<evidence type="ECO:0000313" key="2">
    <source>
        <dbReference type="Proteomes" id="UP001055429"/>
    </source>
</evidence>
<protein>
    <submittedName>
        <fullName evidence="1">Uncharacterized protein</fullName>
    </submittedName>
</protein>
<dbReference type="Proteomes" id="UP001055429">
    <property type="component" value="Chromosome"/>
</dbReference>
<name>A0ABY4SM78_9CAUL</name>
<keyword evidence="2" id="KW-1185">Reference proteome</keyword>
<proteinExistence type="predicted"/>
<evidence type="ECO:0000313" key="1">
    <source>
        <dbReference type="EMBL" id="URI15923.1"/>
    </source>
</evidence>
<accession>A0ABY4SM78</accession>
<dbReference type="RefSeq" id="WP_250202194.1">
    <property type="nucleotide sequence ID" value="NZ_CP097649.1"/>
</dbReference>
<reference evidence="1" key="1">
    <citation type="submission" date="2022-05" db="EMBL/GenBank/DDBJ databases">
        <title>Brevundimonas albigilva TT17 genome sequence.</title>
        <authorList>
            <person name="Lee K."/>
            <person name="Son H."/>
        </authorList>
    </citation>
    <scope>NUCLEOTIDE SEQUENCE</scope>
    <source>
        <strain evidence="1">TT17</strain>
    </source>
</reference>